<sequence>MGSIIYFKGHKYHGKVSRSESEYILGSGINGSFLVRESETSIGQYSISVRNDGRVYHYRINVDANDRVRLFFAANLC</sequence>
<dbReference type="GO" id="GO:0016477">
    <property type="term" value="P:cell migration"/>
    <property type="evidence" value="ECO:0007669"/>
    <property type="project" value="TreeGrafter"/>
</dbReference>
<dbReference type="Pfam" id="PF00017">
    <property type="entry name" value="SH2"/>
    <property type="match status" value="1"/>
</dbReference>
<dbReference type="GO" id="GO:0030971">
    <property type="term" value="F:receptor tyrosine kinase binding"/>
    <property type="evidence" value="ECO:0007669"/>
    <property type="project" value="TreeGrafter"/>
</dbReference>
<dbReference type="PANTHER" id="PTHR19969:SF5">
    <property type="entry name" value="CRK-LIKE PROTEIN"/>
    <property type="match status" value="1"/>
</dbReference>
<dbReference type="EMBL" id="KN729361">
    <property type="protein sequence ID" value="KIH62365.1"/>
    <property type="molecule type" value="Genomic_DNA"/>
</dbReference>
<organism evidence="4 5">
    <name type="scientific">Ancylostoma duodenale</name>
    <dbReference type="NCBI Taxonomy" id="51022"/>
    <lineage>
        <taxon>Eukaryota</taxon>
        <taxon>Metazoa</taxon>
        <taxon>Ecdysozoa</taxon>
        <taxon>Nematoda</taxon>
        <taxon>Chromadorea</taxon>
        <taxon>Rhabditida</taxon>
        <taxon>Rhabditina</taxon>
        <taxon>Rhabditomorpha</taxon>
        <taxon>Strongyloidea</taxon>
        <taxon>Ancylostomatidae</taxon>
        <taxon>Ancylostomatinae</taxon>
        <taxon>Ancylostoma</taxon>
    </lineage>
</organism>
<dbReference type="GO" id="GO:0005737">
    <property type="term" value="C:cytoplasm"/>
    <property type="evidence" value="ECO:0007669"/>
    <property type="project" value="TreeGrafter"/>
</dbReference>
<dbReference type="Gene3D" id="3.30.505.10">
    <property type="entry name" value="SH2 domain"/>
    <property type="match status" value="1"/>
</dbReference>
<reference evidence="4 5" key="1">
    <citation type="submission" date="2013-12" db="EMBL/GenBank/DDBJ databases">
        <title>Draft genome of the parsitic nematode Ancylostoma duodenale.</title>
        <authorList>
            <person name="Mitreva M."/>
        </authorList>
    </citation>
    <scope>NUCLEOTIDE SEQUENCE [LARGE SCALE GENOMIC DNA]</scope>
    <source>
        <strain evidence="4 5">Zhejiang</strain>
    </source>
</reference>
<evidence type="ECO:0000256" key="1">
    <source>
        <dbReference type="ARBA" id="ARBA00022999"/>
    </source>
</evidence>
<keyword evidence="5" id="KW-1185">Reference proteome</keyword>
<dbReference type="SUPFAM" id="SSF55550">
    <property type="entry name" value="SH2 domain"/>
    <property type="match status" value="1"/>
</dbReference>
<feature type="domain" description="SH2" evidence="3">
    <location>
        <begin position="11"/>
        <end position="77"/>
    </location>
</feature>
<evidence type="ECO:0000256" key="2">
    <source>
        <dbReference type="PROSITE-ProRule" id="PRU00191"/>
    </source>
</evidence>
<evidence type="ECO:0000313" key="4">
    <source>
        <dbReference type="EMBL" id="KIH62365.1"/>
    </source>
</evidence>
<keyword evidence="1 2" id="KW-0727">SH2 domain</keyword>
<dbReference type="OrthoDB" id="26539at2759"/>
<dbReference type="AlphaFoldDB" id="A0A0C2GMD3"/>
<dbReference type="InterPro" id="IPR051184">
    <property type="entry name" value="Tyrosine-phos_adapter"/>
</dbReference>
<dbReference type="PANTHER" id="PTHR19969">
    <property type="entry name" value="SH2-SH3 ADAPTOR PROTEIN-RELATED"/>
    <property type="match status" value="1"/>
</dbReference>
<proteinExistence type="predicted"/>
<dbReference type="SMART" id="SM00252">
    <property type="entry name" value="SH2"/>
    <property type="match status" value="1"/>
</dbReference>
<protein>
    <submittedName>
        <fullName evidence="4">SH2 domain protein</fullName>
    </submittedName>
</protein>
<dbReference type="PRINTS" id="PR00401">
    <property type="entry name" value="SH2DOMAIN"/>
</dbReference>
<dbReference type="Proteomes" id="UP000054047">
    <property type="component" value="Unassembled WGS sequence"/>
</dbReference>
<evidence type="ECO:0000313" key="5">
    <source>
        <dbReference type="Proteomes" id="UP000054047"/>
    </source>
</evidence>
<evidence type="ECO:0000259" key="3">
    <source>
        <dbReference type="PROSITE" id="PS50001"/>
    </source>
</evidence>
<dbReference type="InterPro" id="IPR036860">
    <property type="entry name" value="SH2_dom_sf"/>
</dbReference>
<accession>A0A0C2GMD3</accession>
<dbReference type="GO" id="GO:0007167">
    <property type="term" value="P:enzyme-linked receptor protein signaling pathway"/>
    <property type="evidence" value="ECO:0007669"/>
    <property type="project" value="TreeGrafter"/>
</dbReference>
<dbReference type="GO" id="GO:0035591">
    <property type="term" value="F:signaling adaptor activity"/>
    <property type="evidence" value="ECO:0007669"/>
    <property type="project" value="TreeGrafter"/>
</dbReference>
<name>A0A0C2GMD3_9BILA</name>
<dbReference type="PROSITE" id="PS50001">
    <property type="entry name" value="SH2"/>
    <property type="match status" value="1"/>
</dbReference>
<dbReference type="InterPro" id="IPR000980">
    <property type="entry name" value="SH2"/>
</dbReference>
<gene>
    <name evidence="4" type="ORF">ANCDUO_07356</name>
</gene>